<name>A0ACD4ZLE4_9ACTN</name>
<evidence type="ECO:0000313" key="2">
    <source>
        <dbReference type="Proteomes" id="UP001348369"/>
    </source>
</evidence>
<sequence>MRYLILGVTEVRDGHGGSPPLGGPRLRALLAALALRPGRPVAVGELVDEVWGGEPPQDAPAALQALVGRLRRVLGKEAIDSGPGGYRLAAVPDDIDLYVFERLTREGADQLDAGDPHGAARTLRAALALWRGAALADLPDRDRGVRPEAQRLAALQQRIEADLRRGATATLVPELRELAADHPYDEPFRAQLIRALWAEGRQADALAAYEDTRRVLADGLGADPGPELTSLQRQLLAVTGAAAGGTAPRTTDGTAHGAVADVAAGAPAGDSHEPHGNLRPRLTSFVGRESELHAIRADLRRSRLVTLTGPGGSGKTRLAEESAPRNAWLVELAPLDHPSAVPGAALSALGLRETQLAARDGRPAQNDPTARLVEHLARSGTLLVLDNCEHVIGAAAALAETLLTHCPGLRILATSREPLGVPGESVRPVEPLPPDPAHQLFAERARAVRPGFDAAGDPEAVAEICRRLDGLPLAIELAAARLRMLTPRQIADRLDDRFRLLTSGSRTVLPRQQTLRAVVDWSWDLLDERERTVLREVSVFAGGWDLTAAEGVCGGASGDLSGGAPQGSSGAAGAPSRGAPGGASHGSSGRASPGTPAAFHVPDLLGALVDKSLVVATPVPGPGGAMRYRLLETIHEYAAERAAETPAVRSAAERAHTAYFTALAEEAEPRLRSREQLPWIRRLEIDLDNIRAALHRSVLACDEETTLRLVFATGWFWWLRNHRPEGLAWVECALGLGDEPAGTDDPRYWPRMQLQVLRVFLAGESGQADKLRADPHFQELVLRIREVFGRPGPQSARFPGLLWVLVVYASDEKLDIRAMMDASIANCRAYGGDWETGVMLMGRTHMIVDMPGGMDGVDEDLAELRELSRRVGDRWMRAQVASAVGEAGMVRGRYEEARCAYEEALRFAREVGAHAEAPFLLARLAELSYRAGDTDAAERRLDRADEEAERYQVQDARAFVHVMRAVFALDRGETSRARLLLDEARCDSEHGTPPPHFAAVINALDARIAAYETKGPVAAARSLAAVLRTARKSRLTDPIVAQLAEMAAPVVLLAGDPRRAVRILAAAGTWRVGCPRSVPEWTEARRIETLARAELGSRGYEAEYETGRALTPDQVADLLELPDPAPVSGS</sequence>
<gene>
    <name evidence="1" type="ORF">OG835_21190</name>
</gene>
<reference evidence="1" key="1">
    <citation type="submission" date="2022-10" db="EMBL/GenBank/DDBJ databases">
        <title>The complete genomes of actinobacterial strains from the NBC collection.</title>
        <authorList>
            <person name="Joergensen T.S."/>
            <person name="Alvarez Arevalo M."/>
            <person name="Sterndorff E.B."/>
            <person name="Faurdal D."/>
            <person name="Vuksanovic O."/>
            <person name="Mourched A.-S."/>
            <person name="Charusanti P."/>
            <person name="Shaw S."/>
            <person name="Blin K."/>
            <person name="Weber T."/>
        </authorList>
    </citation>
    <scope>NUCLEOTIDE SEQUENCE</scope>
    <source>
        <strain evidence="1">NBC 01771</strain>
    </source>
</reference>
<evidence type="ECO:0000313" key="1">
    <source>
        <dbReference type="EMBL" id="WSB99275.1"/>
    </source>
</evidence>
<dbReference type="EMBL" id="CP109109">
    <property type="protein sequence ID" value="WSB99275.1"/>
    <property type="molecule type" value="Genomic_DNA"/>
</dbReference>
<organism evidence="1 2">
    <name type="scientific">Streptomyces scopuliridis</name>
    <dbReference type="NCBI Taxonomy" id="452529"/>
    <lineage>
        <taxon>Bacteria</taxon>
        <taxon>Bacillati</taxon>
        <taxon>Actinomycetota</taxon>
        <taxon>Actinomycetes</taxon>
        <taxon>Kitasatosporales</taxon>
        <taxon>Streptomycetaceae</taxon>
        <taxon>Streptomyces</taxon>
    </lineage>
</organism>
<dbReference type="Proteomes" id="UP001348369">
    <property type="component" value="Chromosome"/>
</dbReference>
<accession>A0ACD4ZLE4</accession>
<proteinExistence type="predicted"/>
<protein>
    <submittedName>
        <fullName evidence="1">Winged helix-turn-helix domain-containing protein</fullName>
    </submittedName>
</protein>
<keyword evidence="2" id="KW-1185">Reference proteome</keyword>